<proteinExistence type="predicted"/>
<protein>
    <submittedName>
        <fullName evidence="2">Putative orfan</fullName>
    </submittedName>
</protein>
<dbReference type="GeneID" id="80519406"/>
<feature type="compositionally biased region" description="Polar residues" evidence="1">
    <location>
        <begin position="168"/>
        <end position="184"/>
    </location>
</feature>
<dbReference type="KEGG" id="vg:80519406"/>
<reference evidence="2" key="1">
    <citation type="submission" date="2017-01" db="EMBL/GenBank/DDBJ databases">
        <authorList>
            <person name="Assis F.L."/>
            <person name="Abrahao J.S."/>
            <person name="Silva L."/>
            <person name="Khalil J.B."/>
            <person name="Rodrigues R."/>
            <person name="Silva L.S."/>
            <person name="Arantes T."/>
            <person name="Boratto P."/>
            <person name="Andrade M."/>
            <person name="Kroon E.G."/>
            <person name="Ribeiro B."/>
            <person name="Bergier I."/>
            <person name="Seligmann H."/>
            <person name="Ghigo E."/>
            <person name="Colson P."/>
            <person name="Levasseur A."/>
            <person name="Raoult D."/>
            <person name="Scola B.L."/>
        </authorList>
    </citation>
    <scope>NUCLEOTIDE SEQUENCE</scope>
    <source>
        <strain evidence="2">Soda lake</strain>
    </source>
</reference>
<feature type="compositionally biased region" description="Acidic residues" evidence="1">
    <location>
        <begin position="89"/>
        <end position="98"/>
    </location>
</feature>
<feature type="compositionally biased region" description="Acidic residues" evidence="1">
    <location>
        <begin position="188"/>
        <end position="235"/>
    </location>
</feature>
<organism evidence="2">
    <name type="scientific">Tupanvirus soda lake</name>
    <dbReference type="NCBI Taxonomy" id="2126985"/>
    <lineage>
        <taxon>Viruses</taxon>
        <taxon>Varidnaviria</taxon>
        <taxon>Bamfordvirae</taxon>
        <taxon>Nucleocytoviricota</taxon>
        <taxon>Megaviricetes</taxon>
        <taxon>Imitervirales</taxon>
        <taxon>Mimiviridae</taxon>
        <taxon>Megamimivirinae</taxon>
        <taxon>Tupanvirus</taxon>
        <taxon>Tupanvirus salinum</taxon>
    </lineage>
</organism>
<reference evidence="2" key="2">
    <citation type="journal article" date="2018" name="Nat. Commun.">
        <title>Tailed giant Tupanvirus possesses the most complete translational apparatus of the known virosphere.</title>
        <authorList>
            <person name="Abrahao J."/>
            <person name="Silva L."/>
            <person name="Silva L.S."/>
            <person name="Khalil J.Y.B."/>
            <person name="Rodrigues R."/>
            <person name="Arantes T."/>
            <person name="Assis F."/>
            <person name="Boratto P."/>
            <person name="Andrade M."/>
            <person name="Kroon E.G."/>
            <person name="Ribeiro B."/>
            <person name="Bergier I."/>
            <person name="Seligmann H."/>
            <person name="Ghigo E."/>
            <person name="Colson P."/>
            <person name="Levasseur A."/>
            <person name="Kroemer G."/>
            <person name="Raoult D."/>
            <person name="La Scola B."/>
        </authorList>
    </citation>
    <scope>NUCLEOTIDE SEQUENCE [LARGE SCALE GENOMIC DNA]</scope>
    <source>
        <strain evidence="2">Soda lake</strain>
    </source>
</reference>
<name>A0A6N1NXN5_9VIRU</name>
<evidence type="ECO:0000256" key="1">
    <source>
        <dbReference type="SAM" id="MobiDB-lite"/>
    </source>
</evidence>
<feature type="compositionally biased region" description="Low complexity" evidence="1">
    <location>
        <begin position="112"/>
        <end position="121"/>
    </location>
</feature>
<accession>A0A6N1NXN5</accession>
<feature type="region of interest" description="Disordered" evidence="1">
    <location>
        <begin position="88"/>
        <end position="121"/>
    </location>
</feature>
<dbReference type="RefSeq" id="YP_010782642.1">
    <property type="nucleotide sequence ID" value="NC_075039.1"/>
</dbReference>
<dbReference type="EMBL" id="KY523104">
    <property type="protein sequence ID" value="QKU35958.1"/>
    <property type="molecule type" value="Genomic_DNA"/>
</dbReference>
<sequence length="297" mass="33632">MSTINFSNMMASDFKSLDLNDKDLLARLGLEPIPEKKTSFVNDDEKHAEFNKFKIYYLKLLTMASVLELQRENVFKYLADLSPSNFCDKDEDDSSDEEYTPKKATPKKATPKKAAPNKVAPTKTTPYQKFILEEIIRQKKLNPNLKNTEYMSLAAKVWWNKQKKNNNSGVDKSTSKTFANSSPKSESESEDTDDSDSSDESSEDTDESSEDTDESSEDTDESSESNSDSESESSDDEKPAVKSQSTNNKSAYQQFILVELKKQREQAPGLSNKEYMMRAAKAWFDKKKSTLSDPNKI</sequence>
<evidence type="ECO:0000313" key="2">
    <source>
        <dbReference type="EMBL" id="QKU35958.1"/>
    </source>
</evidence>
<feature type="region of interest" description="Disordered" evidence="1">
    <location>
        <begin position="164"/>
        <end position="249"/>
    </location>
</feature>